<accession>A0A6B0UI06</accession>
<dbReference type="EMBL" id="GIFC01006993">
    <property type="protein sequence ID" value="MXU89076.1"/>
    <property type="molecule type" value="Transcribed_RNA"/>
</dbReference>
<proteinExistence type="predicted"/>
<feature type="chain" id="PRO_5025400193" evidence="1">
    <location>
        <begin position="28"/>
        <end position="105"/>
    </location>
</feature>
<feature type="signal peptide" evidence="1">
    <location>
        <begin position="1"/>
        <end position="27"/>
    </location>
</feature>
<name>A0A6B0UI06_IXORI</name>
<sequence length="105" mass="12080">MQSTLVWWISQTALLAHVGFVPRRCTGSGLSDRYGNLCSCGLGWLDSRSRTTRGCSIRQGATKEPNKQVERRTHLSVEGPVCRTTRQQHFRHGYSLHHRHTWEYV</sequence>
<organism evidence="2">
    <name type="scientific">Ixodes ricinus</name>
    <name type="common">Common tick</name>
    <name type="synonym">Acarus ricinus</name>
    <dbReference type="NCBI Taxonomy" id="34613"/>
    <lineage>
        <taxon>Eukaryota</taxon>
        <taxon>Metazoa</taxon>
        <taxon>Ecdysozoa</taxon>
        <taxon>Arthropoda</taxon>
        <taxon>Chelicerata</taxon>
        <taxon>Arachnida</taxon>
        <taxon>Acari</taxon>
        <taxon>Parasitiformes</taxon>
        <taxon>Ixodida</taxon>
        <taxon>Ixodoidea</taxon>
        <taxon>Ixodidae</taxon>
        <taxon>Ixodinae</taxon>
        <taxon>Ixodes</taxon>
    </lineage>
</organism>
<evidence type="ECO:0000313" key="2">
    <source>
        <dbReference type="EMBL" id="MXU89076.1"/>
    </source>
</evidence>
<keyword evidence="1" id="KW-0732">Signal</keyword>
<reference evidence="2" key="1">
    <citation type="submission" date="2019-12" db="EMBL/GenBank/DDBJ databases">
        <title>An insight into the sialome of adult female Ixodes ricinus ticks feeding for 6 days.</title>
        <authorList>
            <person name="Perner J."/>
            <person name="Ribeiro J.M.C."/>
        </authorList>
    </citation>
    <scope>NUCLEOTIDE SEQUENCE</scope>
    <source>
        <strain evidence="2">Semi-engorged</strain>
        <tissue evidence="2">Salivary glands</tissue>
    </source>
</reference>
<protein>
    <submittedName>
        <fullName evidence="2">Putative secreted protein</fullName>
    </submittedName>
</protein>
<evidence type="ECO:0000256" key="1">
    <source>
        <dbReference type="SAM" id="SignalP"/>
    </source>
</evidence>
<dbReference type="AlphaFoldDB" id="A0A6B0UI06"/>